<dbReference type="RefSeq" id="WP_188446709.1">
    <property type="nucleotide sequence ID" value="NZ_BMFO01000001.1"/>
</dbReference>
<evidence type="ECO:0000259" key="3">
    <source>
        <dbReference type="PROSITE" id="PS51186"/>
    </source>
</evidence>
<protein>
    <submittedName>
        <fullName evidence="4">GNAT family N-acetyltransferase</fullName>
    </submittedName>
</protein>
<dbReference type="AlphaFoldDB" id="A0A917FIQ2"/>
<evidence type="ECO:0000256" key="1">
    <source>
        <dbReference type="ARBA" id="ARBA00022679"/>
    </source>
</evidence>
<dbReference type="PANTHER" id="PTHR43877">
    <property type="entry name" value="AMINOALKYLPHOSPHONATE N-ACETYLTRANSFERASE-RELATED-RELATED"/>
    <property type="match status" value="1"/>
</dbReference>
<keyword evidence="1" id="KW-0808">Transferase</keyword>
<dbReference type="Pfam" id="PF13673">
    <property type="entry name" value="Acetyltransf_10"/>
    <property type="match status" value="1"/>
</dbReference>
<sequence length="145" mass="16096">MSPAFRIVRADFGRDAALLHAVRETVFVQEQNVPAALERDAIDPECAHVLALDQDGRPIGTGRLTPQRTIGRMAVLKEWRGRGVGDALLRELLAWAAESGWPEVSLHAQLGALGFYEKHGFAAYGPEYDEAGIRHRSMRLELIRP</sequence>
<dbReference type="GO" id="GO:0016747">
    <property type="term" value="F:acyltransferase activity, transferring groups other than amino-acyl groups"/>
    <property type="evidence" value="ECO:0007669"/>
    <property type="project" value="InterPro"/>
</dbReference>
<dbReference type="PANTHER" id="PTHR43877:SF1">
    <property type="entry name" value="ACETYLTRANSFERASE"/>
    <property type="match status" value="1"/>
</dbReference>
<name>A0A917FIQ2_9GAMM</name>
<keyword evidence="5" id="KW-1185">Reference proteome</keyword>
<reference evidence="4" key="2">
    <citation type="submission" date="2020-09" db="EMBL/GenBank/DDBJ databases">
        <authorList>
            <person name="Sun Q."/>
            <person name="Zhou Y."/>
        </authorList>
    </citation>
    <scope>NUCLEOTIDE SEQUENCE</scope>
    <source>
        <strain evidence="4">CGMCC 1.12726</strain>
    </source>
</reference>
<dbReference type="Gene3D" id="3.40.630.30">
    <property type="match status" value="1"/>
</dbReference>
<feature type="domain" description="N-acetyltransferase" evidence="3">
    <location>
        <begin position="3"/>
        <end position="143"/>
    </location>
</feature>
<evidence type="ECO:0000313" key="4">
    <source>
        <dbReference type="EMBL" id="GGF83020.1"/>
    </source>
</evidence>
<evidence type="ECO:0000313" key="5">
    <source>
        <dbReference type="Proteomes" id="UP000632858"/>
    </source>
</evidence>
<comment type="caution">
    <text evidence="4">The sequence shown here is derived from an EMBL/GenBank/DDBJ whole genome shotgun (WGS) entry which is preliminary data.</text>
</comment>
<dbReference type="EMBL" id="BMFO01000001">
    <property type="protein sequence ID" value="GGF83020.1"/>
    <property type="molecule type" value="Genomic_DNA"/>
</dbReference>
<proteinExistence type="predicted"/>
<dbReference type="CDD" id="cd04301">
    <property type="entry name" value="NAT_SF"/>
    <property type="match status" value="1"/>
</dbReference>
<dbReference type="InterPro" id="IPR000182">
    <property type="entry name" value="GNAT_dom"/>
</dbReference>
<keyword evidence="2" id="KW-0012">Acyltransferase</keyword>
<accession>A0A917FIQ2</accession>
<dbReference type="InterPro" id="IPR016181">
    <property type="entry name" value="Acyl_CoA_acyltransferase"/>
</dbReference>
<dbReference type="SUPFAM" id="SSF55729">
    <property type="entry name" value="Acyl-CoA N-acyltransferases (Nat)"/>
    <property type="match status" value="1"/>
</dbReference>
<dbReference type="PROSITE" id="PS51186">
    <property type="entry name" value="GNAT"/>
    <property type="match status" value="1"/>
</dbReference>
<dbReference type="Proteomes" id="UP000632858">
    <property type="component" value="Unassembled WGS sequence"/>
</dbReference>
<evidence type="ECO:0000256" key="2">
    <source>
        <dbReference type="ARBA" id="ARBA00023315"/>
    </source>
</evidence>
<gene>
    <name evidence="4" type="ORF">GCM10010960_01420</name>
</gene>
<reference evidence="4" key="1">
    <citation type="journal article" date="2014" name="Int. J. Syst. Evol. Microbiol.">
        <title>Complete genome sequence of Corynebacterium casei LMG S-19264T (=DSM 44701T), isolated from a smear-ripened cheese.</title>
        <authorList>
            <consortium name="US DOE Joint Genome Institute (JGI-PGF)"/>
            <person name="Walter F."/>
            <person name="Albersmeier A."/>
            <person name="Kalinowski J."/>
            <person name="Ruckert C."/>
        </authorList>
    </citation>
    <scope>NUCLEOTIDE SEQUENCE</scope>
    <source>
        <strain evidence="4">CGMCC 1.12726</strain>
    </source>
</reference>
<organism evidence="4 5">
    <name type="scientific">Arenimonas maotaiensis</name>
    <dbReference type="NCBI Taxonomy" id="1446479"/>
    <lineage>
        <taxon>Bacteria</taxon>
        <taxon>Pseudomonadati</taxon>
        <taxon>Pseudomonadota</taxon>
        <taxon>Gammaproteobacteria</taxon>
        <taxon>Lysobacterales</taxon>
        <taxon>Lysobacteraceae</taxon>
        <taxon>Arenimonas</taxon>
    </lineage>
</organism>
<dbReference type="InterPro" id="IPR050832">
    <property type="entry name" value="Bact_Acetyltransf"/>
</dbReference>